<comment type="caution">
    <text evidence="3">The sequence shown here is derived from an EMBL/GenBank/DDBJ whole genome shotgun (WGS) entry which is preliminary data.</text>
</comment>
<keyword evidence="2" id="KW-1133">Transmembrane helix</keyword>
<keyword evidence="4" id="KW-1185">Reference proteome</keyword>
<sequence>KQKVVVPGGVAHVFLYSTNSTFNATGFTITYNITEEVTTPAPITTTPTPILPDAFVPINGIPTTKWKDYNSSFTQAIAGMSTDYVHNVLGYVNQPNITSTMVLIQDIKSCNPFRCQKDCICEEHPTISLTRYVAVPVFILIFGIVISALFWKYSEKGSLTEKRLKYETEQQDRWDDQRRRSSANASILGLGRPASFASRGSRSSIPFPKSKGAQDYDSDDNVGFDMSDFREYDPDMGTVDPTQFGLDKDFTRDRQVMGFYTNQAFVPDEEVTVYQRDGPSHSLADTDSEDSNDGGAISFRDSQNSLSKTPQSQVVSADVHTVDDNEETTL</sequence>
<dbReference type="EMBL" id="JAHLQT010033114">
    <property type="protein sequence ID" value="KAG7159549.1"/>
    <property type="molecule type" value="Genomic_DNA"/>
</dbReference>
<organism evidence="3 4">
    <name type="scientific">Homarus americanus</name>
    <name type="common">American lobster</name>
    <dbReference type="NCBI Taxonomy" id="6706"/>
    <lineage>
        <taxon>Eukaryota</taxon>
        <taxon>Metazoa</taxon>
        <taxon>Ecdysozoa</taxon>
        <taxon>Arthropoda</taxon>
        <taxon>Crustacea</taxon>
        <taxon>Multicrustacea</taxon>
        <taxon>Malacostraca</taxon>
        <taxon>Eumalacostraca</taxon>
        <taxon>Eucarida</taxon>
        <taxon>Decapoda</taxon>
        <taxon>Pleocyemata</taxon>
        <taxon>Astacidea</taxon>
        <taxon>Nephropoidea</taxon>
        <taxon>Nephropidae</taxon>
        <taxon>Homarus</taxon>
    </lineage>
</organism>
<dbReference type="AlphaFoldDB" id="A0A8J5JUP1"/>
<feature type="region of interest" description="Disordered" evidence="1">
    <location>
        <begin position="193"/>
        <end position="220"/>
    </location>
</feature>
<evidence type="ECO:0000313" key="4">
    <source>
        <dbReference type="Proteomes" id="UP000747542"/>
    </source>
</evidence>
<proteinExistence type="predicted"/>
<accession>A0A8J5JUP1</accession>
<gene>
    <name evidence="3" type="ORF">Hamer_G004192</name>
</gene>
<feature type="transmembrane region" description="Helical" evidence="2">
    <location>
        <begin position="132"/>
        <end position="153"/>
    </location>
</feature>
<protein>
    <submittedName>
        <fullName evidence="3">Uncharacterized protein</fullName>
    </submittedName>
</protein>
<feature type="non-terminal residue" evidence="3">
    <location>
        <position position="1"/>
    </location>
</feature>
<reference evidence="3" key="1">
    <citation type="journal article" date="2021" name="Sci. Adv.">
        <title>The American lobster genome reveals insights on longevity, neural, and immune adaptations.</title>
        <authorList>
            <person name="Polinski J.M."/>
            <person name="Zimin A.V."/>
            <person name="Clark K.F."/>
            <person name="Kohn A.B."/>
            <person name="Sadowski N."/>
            <person name="Timp W."/>
            <person name="Ptitsyn A."/>
            <person name="Khanna P."/>
            <person name="Romanova D.Y."/>
            <person name="Williams P."/>
            <person name="Greenwood S.J."/>
            <person name="Moroz L.L."/>
            <person name="Walt D.R."/>
            <person name="Bodnar A.G."/>
        </authorList>
    </citation>
    <scope>NUCLEOTIDE SEQUENCE</scope>
    <source>
        <strain evidence="3">GMGI-L3</strain>
    </source>
</reference>
<feature type="region of interest" description="Disordered" evidence="1">
    <location>
        <begin position="276"/>
        <end position="330"/>
    </location>
</feature>
<feature type="compositionally biased region" description="Polar residues" evidence="1">
    <location>
        <begin position="300"/>
        <end position="315"/>
    </location>
</feature>
<keyword evidence="2" id="KW-0812">Transmembrane</keyword>
<name>A0A8J5JUP1_HOMAM</name>
<evidence type="ECO:0000313" key="3">
    <source>
        <dbReference type="EMBL" id="KAG7159549.1"/>
    </source>
</evidence>
<keyword evidence="2" id="KW-0472">Membrane</keyword>
<dbReference type="Proteomes" id="UP000747542">
    <property type="component" value="Unassembled WGS sequence"/>
</dbReference>
<evidence type="ECO:0000256" key="2">
    <source>
        <dbReference type="SAM" id="Phobius"/>
    </source>
</evidence>
<evidence type="ECO:0000256" key="1">
    <source>
        <dbReference type="SAM" id="MobiDB-lite"/>
    </source>
</evidence>